<dbReference type="InterPro" id="IPR036388">
    <property type="entry name" value="WH-like_DNA-bd_sf"/>
</dbReference>
<evidence type="ECO:0000259" key="7">
    <source>
        <dbReference type="PROSITE" id="PS51077"/>
    </source>
</evidence>
<dbReference type="PROSITE" id="PS51077">
    <property type="entry name" value="HTH_ICLR"/>
    <property type="match status" value="1"/>
</dbReference>
<dbReference type="GO" id="GO:0006071">
    <property type="term" value="P:glycerol metabolic process"/>
    <property type="evidence" value="ECO:0007669"/>
    <property type="project" value="UniProtKB-KW"/>
</dbReference>
<evidence type="ECO:0000313" key="10">
    <source>
        <dbReference type="Proteomes" id="UP001165092"/>
    </source>
</evidence>
<dbReference type="SMART" id="SM00346">
    <property type="entry name" value="HTH_ICLR"/>
    <property type="match status" value="1"/>
</dbReference>
<reference evidence="9" key="1">
    <citation type="submission" date="2023-02" db="EMBL/GenBank/DDBJ databases">
        <title>Nocardiopsis ansamitocini NBRC 112285.</title>
        <authorList>
            <person name="Ichikawa N."/>
            <person name="Sato H."/>
            <person name="Tonouchi N."/>
        </authorList>
    </citation>
    <scope>NUCLEOTIDE SEQUENCE</scope>
    <source>
        <strain evidence="9">NBRC 112285</strain>
    </source>
</reference>
<evidence type="ECO:0000256" key="2">
    <source>
        <dbReference type="ARBA" id="ARBA00023015"/>
    </source>
</evidence>
<evidence type="ECO:0000256" key="6">
    <source>
        <dbReference type="ARBA" id="ARBA00070406"/>
    </source>
</evidence>
<keyword evidence="10" id="KW-1185">Reference proteome</keyword>
<dbReference type="EMBL" id="BSQG01000001">
    <property type="protein sequence ID" value="GLU45703.1"/>
    <property type="molecule type" value="Genomic_DNA"/>
</dbReference>
<dbReference type="InterPro" id="IPR014757">
    <property type="entry name" value="Tscrpt_reg_IclR_C"/>
</dbReference>
<feature type="domain" description="HTH iclR-type" evidence="7">
    <location>
        <begin position="9"/>
        <end position="71"/>
    </location>
</feature>
<comment type="caution">
    <text evidence="9">The sequence shown here is derived from an EMBL/GenBank/DDBJ whole genome shotgun (WGS) entry which is preliminary data.</text>
</comment>
<feature type="domain" description="IclR-ED" evidence="8">
    <location>
        <begin position="72"/>
        <end position="247"/>
    </location>
</feature>
<dbReference type="Pfam" id="PF09339">
    <property type="entry name" value="HTH_IclR"/>
    <property type="match status" value="1"/>
</dbReference>
<protein>
    <recommendedName>
        <fullName evidence="6">Glycerol operon regulatory protein</fullName>
    </recommendedName>
</protein>
<dbReference type="Gene3D" id="3.30.450.40">
    <property type="match status" value="1"/>
</dbReference>
<evidence type="ECO:0000256" key="3">
    <source>
        <dbReference type="ARBA" id="ARBA00023125"/>
    </source>
</evidence>
<evidence type="ECO:0000259" key="8">
    <source>
        <dbReference type="PROSITE" id="PS51078"/>
    </source>
</evidence>
<organism evidence="9 10">
    <name type="scientific">Nocardiopsis ansamitocini</name>
    <dbReference type="NCBI Taxonomy" id="1670832"/>
    <lineage>
        <taxon>Bacteria</taxon>
        <taxon>Bacillati</taxon>
        <taxon>Actinomycetota</taxon>
        <taxon>Actinomycetes</taxon>
        <taxon>Streptosporangiales</taxon>
        <taxon>Nocardiopsidaceae</taxon>
        <taxon>Nocardiopsis</taxon>
    </lineage>
</organism>
<dbReference type="PANTHER" id="PTHR30136:SF35">
    <property type="entry name" value="HTH-TYPE TRANSCRIPTIONAL REGULATOR RV1719"/>
    <property type="match status" value="1"/>
</dbReference>
<proteinExistence type="predicted"/>
<dbReference type="PROSITE" id="PS51078">
    <property type="entry name" value="ICLR_ED"/>
    <property type="match status" value="1"/>
</dbReference>
<evidence type="ECO:0000256" key="5">
    <source>
        <dbReference type="ARBA" id="ARBA00058938"/>
    </source>
</evidence>
<dbReference type="PANTHER" id="PTHR30136">
    <property type="entry name" value="HELIX-TURN-HELIX TRANSCRIPTIONAL REGULATOR, ICLR FAMILY"/>
    <property type="match status" value="1"/>
</dbReference>
<keyword evidence="1" id="KW-0319">Glycerol metabolism</keyword>
<dbReference type="GO" id="GO:0003677">
    <property type="term" value="F:DNA binding"/>
    <property type="evidence" value="ECO:0007669"/>
    <property type="project" value="UniProtKB-KW"/>
</dbReference>
<keyword evidence="2" id="KW-0805">Transcription regulation</keyword>
<dbReference type="GO" id="GO:0003700">
    <property type="term" value="F:DNA-binding transcription factor activity"/>
    <property type="evidence" value="ECO:0007669"/>
    <property type="project" value="TreeGrafter"/>
</dbReference>
<dbReference type="InterPro" id="IPR036390">
    <property type="entry name" value="WH_DNA-bd_sf"/>
</dbReference>
<keyword evidence="3" id="KW-0238">DNA-binding</keyword>
<dbReference type="Pfam" id="PF01614">
    <property type="entry name" value="IclR_C"/>
    <property type="match status" value="1"/>
</dbReference>
<accession>A0A9W6P213</accession>
<dbReference type="AlphaFoldDB" id="A0A9W6P213"/>
<dbReference type="FunFam" id="1.10.10.10:FF:000056">
    <property type="entry name" value="IclR family transcriptional regulator"/>
    <property type="match status" value="1"/>
</dbReference>
<sequence length="250" mass="26958">MEDAPPSGAQAVVRALRVLHCFRDHGPELGATDIARLLDLRTSTAYRLARTLVGEGFLERDPGSSRYRLGASVAELGQVLYRHRGLYRAEPLIESLAAVTGTSPGLAIRSGRSAIVVVGEVADPEAGVGVHIPLHASAMGKVLLAWNPDFEAAELGELVALTRRTITDPHRLEAELVRVRDCGYAVNDEELMAGKRTVAVPLADEFGQVQMALALRADATALPRERVAEVAEIGREYAPAFQRVLLRPTV</sequence>
<dbReference type="Proteomes" id="UP001165092">
    <property type="component" value="Unassembled WGS sequence"/>
</dbReference>
<dbReference type="InterPro" id="IPR029016">
    <property type="entry name" value="GAF-like_dom_sf"/>
</dbReference>
<keyword evidence="4" id="KW-0804">Transcription</keyword>
<evidence type="ECO:0000256" key="4">
    <source>
        <dbReference type="ARBA" id="ARBA00023163"/>
    </source>
</evidence>
<dbReference type="InterPro" id="IPR050707">
    <property type="entry name" value="HTH_MetabolicPath_Reg"/>
</dbReference>
<gene>
    <name evidence="9" type="ORF">Nans01_00540</name>
</gene>
<evidence type="ECO:0000313" key="9">
    <source>
        <dbReference type="EMBL" id="GLU45703.1"/>
    </source>
</evidence>
<dbReference type="SUPFAM" id="SSF46785">
    <property type="entry name" value="Winged helix' DNA-binding domain"/>
    <property type="match status" value="1"/>
</dbReference>
<evidence type="ECO:0000256" key="1">
    <source>
        <dbReference type="ARBA" id="ARBA00022798"/>
    </source>
</evidence>
<dbReference type="InterPro" id="IPR005471">
    <property type="entry name" value="Tscrpt_reg_IclR_N"/>
</dbReference>
<dbReference type="GO" id="GO:0045892">
    <property type="term" value="P:negative regulation of DNA-templated transcription"/>
    <property type="evidence" value="ECO:0007669"/>
    <property type="project" value="TreeGrafter"/>
</dbReference>
<dbReference type="SUPFAM" id="SSF55781">
    <property type="entry name" value="GAF domain-like"/>
    <property type="match status" value="1"/>
</dbReference>
<name>A0A9W6P213_9ACTN</name>
<dbReference type="Gene3D" id="1.10.10.10">
    <property type="entry name" value="Winged helix-like DNA-binding domain superfamily/Winged helix DNA-binding domain"/>
    <property type="match status" value="1"/>
</dbReference>
<comment type="function">
    <text evidence="5">May be an activator protein for the gylABX operon.</text>
</comment>